<feature type="region of interest" description="Disordered" evidence="1">
    <location>
        <begin position="1"/>
        <end position="23"/>
    </location>
</feature>
<keyword evidence="3" id="KW-1185">Reference proteome</keyword>
<dbReference type="AlphaFoldDB" id="A0A9D4QBG2"/>
<sequence>MSDPTPLPLCTTAEVSSPVGEDEGFTPGYKHSDVLLKAPEWLDNEEEEVLRGGIHKELFLPQSTADGSQVTLKETFKASATKRADRLEELKQKLDGLYAEEPSLALLCSRLSHRLFGH</sequence>
<dbReference type="Proteomes" id="UP000821837">
    <property type="component" value="Chromosome 11"/>
</dbReference>
<name>A0A9D4QBG2_RHISA</name>
<protein>
    <submittedName>
        <fullName evidence="2">Uncharacterized protein</fullName>
    </submittedName>
</protein>
<gene>
    <name evidence="2" type="ORF">HPB52_017274</name>
</gene>
<proteinExistence type="predicted"/>
<evidence type="ECO:0000313" key="2">
    <source>
        <dbReference type="EMBL" id="KAH7972800.1"/>
    </source>
</evidence>
<organism evidence="2 3">
    <name type="scientific">Rhipicephalus sanguineus</name>
    <name type="common">Brown dog tick</name>
    <name type="synonym">Ixodes sanguineus</name>
    <dbReference type="NCBI Taxonomy" id="34632"/>
    <lineage>
        <taxon>Eukaryota</taxon>
        <taxon>Metazoa</taxon>
        <taxon>Ecdysozoa</taxon>
        <taxon>Arthropoda</taxon>
        <taxon>Chelicerata</taxon>
        <taxon>Arachnida</taxon>
        <taxon>Acari</taxon>
        <taxon>Parasitiformes</taxon>
        <taxon>Ixodida</taxon>
        <taxon>Ixodoidea</taxon>
        <taxon>Ixodidae</taxon>
        <taxon>Rhipicephalinae</taxon>
        <taxon>Rhipicephalus</taxon>
        <taxon>Rhipicephalus</taxon>
    </lineage>
</organism>
<reference evidence="2" key="2">
    <citation type="submission" date="2021-09" db="EMBL/GenBank/DDBJ databases">
        <authorList>
            <person name="Jia N."/>
            <person name="Wang J."/>
            <person name="Shi W."/>
            <person name="Du L."/>
            <person name="Sun Y."/>
            <person name="Zhan W."/>
            <person name="Jiang J."/>
            <person name="Wang Q."/>
            <person name="Zhang B."/>
            <person name="Ji P."/>
            <person name="Sakyi L.B."/>
            <person name="Cui X."/>
            <person name="Yuan T."/>
            <person name="Jiang B."/>
            <person name="Yang W."/>
            <person name="Lam T.T.-Y."/>
            <person name="Chang Q."/>
            <person name="Ding S."/>
            <person name="Wang X."/>
            <person name="Zhu J."/>
            <person name="Ruan X."/>
            <person name="Zhao L."/>
            <person name="Wei J."/>
            <person name="Que T."/>
            <person name="Du C."/>
            <person name="Cheng J."/>
            <person name="Dai P."/>
            <person name="Han X."/>
            <person name="Huang E."/>
            <person name="Gao Y."/>
            <person name="Liu J."/>
            <person name="Shao H."/>
            <person name="Ye R."/>
            <person name="Li L."/>
            <person name="Wei W."/>
            <person name="Wang X."/>
            <person name="Wang C."/>
            <person name="Huo Q."/>
            <person name="Li W."/>
            <person name="Guo W."/>
            <person name="Chen H."/>
            <person name="Chen S."/>
            <person name="Zhou L."/>
            <person name="Zhou L."/>
            <person name="Ni X."/>
            <person name="Tian J."/>
            <person name="Zhou Y."/>
            <person name="Sheng Y."/>
            <person name="Liu T."/>
            <person name="Pan Y."/>
            <person name="Xia L."/>
            <person name="Li J."/>
            <person name="Zhao F."/>
            <person name="Cao W."/>
        </authorList>
    </citation>
    <scope>NUCLEOTIDE SEQUENCE</scope>
    <source>
        <strain evidence="2">Rsan-2018</strain>
        <tissue evidence="2">Larvae</tissue>
    </source>
</reference>
<dbReference type="EMBL" id="JABSTV010001247">
    <property type="protein sequence ID" value="KAH7972800.1"/>
    <property type="molecule type" value="Genomic_DNA"/>
</dbReference>
<reference evidence="2" key="1">
    <citation type="journal article" date="2020" name="Cell">
        <title>Large-Scale Comparative Analyses of Tick Genomes Elucidate Their Genetic Diversity and Vector Capacities.</title>
        <authorList>
            <consortium name="Tick Genome and Microbiome Consortium (TIGMIC)"/>
            <person name="Jia N."/>
            <person name="Wang J."/>
            <person name="Shi W."/>
            <person name="Du L."/>
            <person name="Sun Y."/>
            <person name="Zhan W."/>
            <person name="Jiang J.F."/>
            <person name="Wang Q."/>
            <person name="Zhang B."/>
            <person name="Ji P."/>
            <person name="Bell-Sakyi L."/>
            <person name="Cui X.M."/>
            <person name="Yuan T.T."/>
            <person name="Jiang B.G."/>
            <person name="Yang W.F."/>
            <person name="Lam T.T."/>
            <person name="Chang Q.C."/>
            <person name="Ding S.J."/>
            <person name="Wang X.J."/>
            <person name="Zhu J.G."/>
            <person name="Ruan X.D."/>
            <person name="Zhao L."/>
            <person name="Wei J.T."/>
            <person name="Ye R.Z."/>
            <person name="Que T.C."/>
            <person name="Du C.H."/>
            <person name="Zhou Y.H."/>
            <person name="Cheng J.X."/>
            <person name="Dai P.F."/>
            <person name="Guo W.B."/>
            <person name="Han X.H."/>
            <person name="Huang E.J."/>
            <person name="Li L.F."/>
            <person name="Wei W."/>
            <person name="Gao Y.C."/>
            <person name="Liu J.Z."/>
            <person name="Shao H.Z."/>
            <person name="Wang X."/>
            <person name="Wang C.C."/>
            <person name="Yang T.C."/>
            <person name="Huo Q.B."/>
            <person name="Li W."/>
            <person name="Chen H.Y."/>
            <person name="Chen S.E."/>
            <person name="Zhou L.G."/>
            <person name="Ni X.B."/>
            <person name="Tian J.H."/>
            <person name="Sheng Y."/>
            <person name="Liu T."/>
            <person name="Pan Y.S."/>
            <person name="Xia L.Y."/>
            <person name="Li J."/>
            <person name="Zhao F."/>
            <person name="Cao W.C."/>
        </authorList>
    </citation>
    <scope>NUCLEOTIDE SEQUENCE</scope>
    <source>
        <strain evidence="2">Rsan-2018</strain>
    </source>
</reference>
<accession>A0A9D4QBG2</accession>
<evidence type="ECO:0000256" key="1">
    <source>
        <dbReference type="SAM" id="MobiDB-lite"/>
    </source>
</evidence>
<comment type="caution">
    <text evidence="2">The sequence shown here is derived from an EMBL/GenBank/DDBJ whole genome shotgun (WGS) entry which is preliminary data.</text>
</comment>
<evidence type="ECO:0000313" key="3">
    <source>
        <dbReference type="Proteomes" id="UP000821837"/>
    </source>
</evidence>